<keyword evidence="1" id="KW-1133">Transmembrane helix</keyword>
<keyword evidence="3" id="KW-1185">Reference proteome</keyword>
<evidence type="ECO:0000256" key="1">
    <source>
        <dbReference type="SAM" id="Phobius"/>
    </source>
</evidence>
<keyword evidence="1" id="KW-0812">Transmembrane</keyword>
<accession>A0ABZ0B0F1</accession>
<proteinExistence type="predicted"/>
<feature type="transmembrane region" description="Helical" evidence="1">
    <location>
        <begin position="40"/>
        <end position="59"/>
    </location>
</feature>
<evidence type="ECO:0000313" key="3">
    <source>
        <dbReference type="Proteomes" id="UP001302257"/>
    </source>
</evidence>
<dbReference type="PROSITE" id="PS00018">
    <property type="entry name" value="EF_HAND_1"/>
    <property type="match status" value="1"/>
</dbReference>
<dbReference type="RefSeq" id="WP_313868137.1">
    <property type="nucleotide sequence ID" value="NZ_CP132507.1"/>
</dbReference>
<dbReference type="InterPro" id="IPR018247">
    <property type="entry name" value="EF_Hand_1_Ca_BS"/>
</dbReference>
<sequence length="302" mass="33362">MGLQLMGLRWLRSQSMNGLLAAVYFGIAGGAFHAGSGQHWPWAAGAISAIGLLAWGAALRRARAISNIATSRIASAAQGYVELQGRTNTTDLIYSPLSNSPCIWYRYAIYERDSDNDWKEVESGTSSATFDLHDGSGVCTIDPDHAEVMGVPETSRVSGDTKHVEHLLHGGRNLYALGEFVTVGGANSVLSLREDVNALLTSWKQNPAELQRRFDLNRDGEIDLKEWELARRLATRTVEKEHRNIRAQPGVHMLRAPQDGRLFLLSPLSPQSLRRRYLLWSGFHLAVCLGAAFITLKTLLIR</sequence>
<organism evidence="2 3">
    <name type="scientific">Rhodoferax mekongensis</name>
    <dbReference type="NCBI Taxonomy" id="3068341"/>
    <lineage>
        <taxon>Bacteria</taxon>
        <taxon>Pseudomonadati</taxon>
        <taxon>Pseudomonadota</taxon>
        <taxon>Betaproteobacteria</taxon>
        <taxon>Burkholderiales</taxon>
        <taxon>Comamonadaceae</taxon>
        <taxon>Rhodoferax</taxon>
    </lineage>
</organism>
<evidence type="ECO:0008006" key="4">
    <source>
        <dbReference type="Google" id="ProtNLM"/>
    </source>
</evidence>
<feature type="transmembrane region" description="Helical" evidence="1">
    <location>
        <begin position="277"/>
        <end position="296"/>
    </location>
</feature>
<reference evidence="2 3" key="1">
    <citation type="submission" date="2023-08" db="EMBL/GenBank/DDBJ databases">
        <title>Rhodoferax potami sp. nov. and Rhodoferax mekongensis sp. nov., isolated from the Mekong River in Thailand.</title>
        <authorList>
            <person name="Kitikhun S."/>
            <person name="Charoenyingcharoen P."/>
            <person name="Siriarchawattana P."/>
            <person name="Likhitrattanapisal S."/>
            <person name="Nilsakha T."/>
            <person name="Chanpet A."/>
            <person name="Rattanawaree P."/>
            <person name="Ingsriswang S."/>
        </authorList>
    </citation>
    <scope>NUCLEOTIDE SEQUENCE [LARGE SCALE GENOMIC DNA]</scope>
    <source>
        <strain evidence="2 3">TBRC 17307</strain>
    </source>
</reference>
<protein>
    <recommendedName>
        <fullName evidence="4">EF-hand domain-containing protein</fullName>
    </recommendedName>
</protein>
<dbReference type="EMBL" id="CP132507">
    <property type="protein sequence ID" value="WNO05361.1"/>
    <property type="molecule type" value="Genomic_DNA"/>
</dbReference>
<feature type="transmembrane region" description="Helical" evidence="1">
    <location>
        <begin position="16"/>
        <end position="34"/>
    </location>
</feature>
<keyword evidence="1" id="KW-0472">Membrane</keyword>
<dbReference type="Proteomes" id="UP001302257">
    <property type="component" value="Chromosome"/>
</dbReference>
<evidence type="ECO:0000313" key="2">
    <source>
        <dbReference type="EMBL" id="WNO05361.1"/>
    </source>
</evidence>
<gene>
    <name evidence="2" type="ORF">RAN89_02730</name>
</gene>
<name>A0ABZ0B0F1_9BURK</name>